<dbReference type="InterPro" id="IPR028978">
    <property type="entry name" value="Chorismate_lyase_/UTRA_dom_sf"/>
</dbReference>
<dbReference type="SUPFAM" id="SSF64288">
    <property type="entry name" value="Chorismate lyase-like"/>
    <property type="match status" value="1"/>
</dbReference>
<dbReference type="Proteomes" id="UP000256561">
    <property type="component" value="Unassembled WGS sequence"/>
</dbReference>
<dbReference type="GO" id="GO:0005829">
    <property type="term" value="C:cytosol"/>
    <property type="evidence" value="ECO:0007669"/>
    <property type="project" value="TreeGrafter"/>
</dbReference>
<accession>A0A3D8M2M5</accession>
<keyword evidence="2 4" id="KW-0831">Ubiquinone biosynthesis</keyword>
<dbReference type="Pfam" id="PF04345">
    <property type="entry name" value="Chor_lyase"/>
    <property type="match status" value="1"/>
</dbReference>
<dbReference type="HAMAP" id="MF_01632">
    <property type="entry name" value="UbiC"/>
    <property type="match status" value="1"/>
</dbReference>
<evidence type="ECO:0000313" key="5">
    <source>
        <dbReference type="EMBL" id="RDV23967.1"/>
    </source>
</evidence>
<comment type="subcellular location">
    <subcellularLocation>
        <location evidence="4">Cytoplasm</location>
    </subcellularLocation>
</comment>
<sequence>MVVPEEFPVGLDADWQAPGSVKIDCPYLKNWLLDTGSLTERLQSLCRHFELKLIGQKKQPLHTSEANWLNSSVPGEYQVREVVLMGDGAPWVFARSVIPEALIQSELGGLGCQPLGQRLFNDPRFRRGGFEVCRIPAQQWLNTQQPETLWGRRSRFYFDNLSMIVAEVFLPAAPVYNQE</sequence>
<evidence type="ECO:0000256" key="2">
    <source>
        <dbReference type="ARBA" id="ARBA00022688"/>
    </source>
</evidence>
<organism evidence="5 6">
    <name type="scientific">Alteromonas aestuariivivens</name>
    <dbReference type="NCBI Taxonomy" id="1938339"/>
    <lineage>
        <taxon>Bacteria</taxon>
        <taxon>Pseudomonadati</taxon>
        <taxon>Pseudomonadota</taxon>
        <taxon>Gammaproteobacteria</taxon>
        <taxon>Alteromonadales</taxon>
        <taxon>Alteromonadaceae</taxon>
        <taxon>Alteromonas/Salinimonas group</taxon>
        <taxon>Alteromonas</taxon>
    </lineage>
</organism>
<dbReference type="EMBL" id="QRHA01000017">
    <property type="protein sequence ID" value="RDV23967.1"/>
    <property type="molecule type" value="Genomic_DNA"/>
</dbReference>
<feature type="binding site" evidence="4">
    <location>
        <position position="167"/>
    </location>
    <ligand>
        <name>substrate</name>
    </ligand>
</feature>
<dbReference type="PANTHER" id="PTHR38683">
    <property type="entry name" value="CHORISMATE PYRUVATE-LYASE"/>
    <property type="match status" value="1"/>
</dbReference>
<proteinExistence type="inferred from homology"/>
<keyword evidence="6" id="KW-1185">Reference proteome</keyword>
<dbReference type="Gene3D" id="3.40.1410.10">
    <property type="entry name" value="Chorismate lyase-like"/>
    <property type="match status" value="1"/>
</dbReference>
<comment type="function">
    <text evidence="4">Removes the pyruvyl group from chorismate, with concomitant aromatization of the ring, to provide 4-hydroxybenzoate (4HB) for the ubiquinone pathway.</text>
</comment>
<evidence type="ECO:0000256" key="1">
    <source>
        <dbReference type="ARBA" id="ARBA00022490"/>
    </source>
</evidence>
<comment type="catalytic activity">
    <reaction evidence="4">
        <text>chorismate = 4-hydroxybenzoate + pyruvate</text>
        <dbReference type="Rhea" id="RHEA:16505"/>
        <dbReference type="ChEBI" id="CHEBI:15361"/>
        <dbReference type="ChEBI" id="CHEBI:17879"/>
        <dbReference type="ChEBI" id="CHEBI:29748"/>
        <dbReference type="EC" id="4.1.3.40"/>
    </reaction>
</comment>
<name>A0A3D8M2M5_9ALTE</name>
<keyword evidence="4" id="KW-0670">Pyruvate</keyword>
<comment type="caution">
    <text evidence="4">Lacks conserved residue(s) required for the propagation of feature annotation.</text>
</comment>
<gene>
    <name evidence="4" type="primary">ubiC</name>
    <name evidence="5" type="ORF">DXV75_16520</name>
</gene>
<evidence type="ECO:0000313" key="6">
    <source>
        <dbReference type="Proteomes" id="UP000256561"/>
    </source>
</evidence>
<evidence type="ECO:0000256" key="3">
    <source>
        <dbReference type="ARBA" id="ARBA00023239"/>
    </source>
</evidence>
<dbReference type="GO" id="GO:0006744">
    <property type="term" value="P:ubiquinone biosynthetic process"/>
    <property type="evidence" value="ECO:0007669"/>
    <property type="project" value="UniProtKB-UniRule"/>
</dbReference>
<feature type="binding site" evidence="4">
    <location>
        <position position="80"/>
    </location>
    <ligand>
        <name>substrate</name>
    </ligand>
</feature>
<keyword evidence="1 4" id="KW-0963">Cytoplasm</keyword>
<comment type="caution">
    <text evidence="5">The sequence shown here is derived from an EMBL/GenBank/DDBJ whole genome shotgun (WGS) entry which is preliminary data.</text>
</comment>
<dbReference type="EC" id="4.1.3.40" evidence="4"/>
<dbReference type="AlphaFoldDB" id="A0A3D8M2M5"/>
<dbReference type="PANTHER" id="PTHR38683:SF1">
    <property type="entry name" value="CHORISMATE PYRUVATE-LYASE"/>
    <property type="match status" value="1"/>
</dbReference>
<dbReference type="GO" id="GO:0042866">
    <property type="term" value="P:pyruvate biosynthetic process"/>
    <property type="evidence" value="ECO:0007669"/>
    <property type="project" value="UniProtKB-UniRule"/>
</dbReference>
<comment type="pathway">
    <text evidence="4">Cofactor biosynthesis; ubiquinone biosynthesis.</text>
</comment>
<dbReference type="InterPro" id="IPR007440">
    <property type="entry name" value="Chorismate--pyruvate_lyase"/>
</dbReference>
<feature type="binding site" evidence="4">
    <location>
        <position position="115"/>
    </location>
    <ligand>
        <name>substrate</name>
    </ligand>
</feature>
<reference evidence="6" key="1">
    <citation type="submission" date="2018-08" db="EMBL/GenBank/DDBJ databases">
        <authorList>
            <person name="Zhang J."/>
            <person name="Du Z.-J."/>
        </authorList>
    </citation>
    <scope>NUCLEOTIDE SEQUENCE [LARGE SCALE GENOMIC DNA]</scope>
    <source>
        <strain evidence="6">KCTC 52655</strain>
    </source>
</reference>
<keyword evidence="3 4" id="KW-0456">Lyase</keyword>
<evidence type="ECO:0000256" key="4">
    <source>
        <dbReference type="HAMAP-Rule" id="MF_01632"/>
    </source>
</evidence>
<comment type="similarity">
    <text evidence="4">Belongs to the UbiC family.</text>
</comment>
<dbReference type="OrthoDB" id="9789493at2"/>
<dbReference type="GO" id="GO:0008813">
    <property type="term" value="F:chorismate lyase activity"/>
    <property type="evidence" value="ECO:0007669"/>
    <property type="project" value="UniProtKB-UniRule"/>
</dbReference>
<dbReference type="UniPathway" id="UPA00232"/>
<protein>
    <recommendedName>
        <fullName evidence="4">Probable chorismate pyruvate-lyase</fullName>
        <shortName evidence="4">CL</shortName>
        <shortName evidence="4">CPL</shortName>
        <ecNumber evidence="4">4.1.3.40</ecNumber>
    </recommendedName>
</protein>